<dbReference type="Proteomes" id="UP000602076">
    <property type="component" value="Unassembled WGS sequence"/>
</dbReference>
<keyword evidence="3" id="KW-1185">Reference proteome</keyword>
<evidence type="ECO:0000313" key="3">
    <source>
        <dbReference type="Proteomes" id="UP000602076"/>
    </source>
</evidence>
<evidence type="ECO:0000313" key="2">
    <source>
        <dbReference type="EMBL" id="MBD3109270.1"/>
    </source>
</evidence>
<dbReference type="RefSeq" id="WP_190998808.1">
    <property type="nucleotide sequence ID" value="NZ_JACXSI010000031.1"/>
</dbReference>
<dbReference type="InterPro" id="IPR006171">
    <property type="entry name" value="TOPRIM_dom"/>
</dbReference>
<gene>
    <name evidence="2" type="ORF">IEO70_13025</name>
</gene>
<dbReference type="GO" id="GO:0005694">
    <property type="term" value="C:chromosome"/>
    <property type="evidence" value="ECO:0007669"/>
    <property type="project" value="InterPro"/>
</dbReference>
<comment type="caution">
    <text evidence="2">The sequence shown here is derived from an EMBL/GenBank/DDBJ whole genome shotgun (WGS) entry which is preliminary data.</text>
</comment>
<dbReference type="GO" id="GO:0003677">
    <property type="term" value="F:DNA binding"/>
    <property type="evidence" value="ECO:0007669"/>
    <property type="project" value="InterPro"/>
</dbReference>
<dbReference type="Pfam" id="PF09664">
    <property type="entry name" value="DUF2399"/>
    <property type="match status" value="1"/>
</dbReference>
<reference evidence="2" key="1">
    <citation type="submission" date="2020-09" db="EMBL/GenBank/DDBJ databases">
        <title>Bacillus faecalis sp. nov., a moderately halophilic bacterium isolated from cow faeces.</title>
        <authorList>
            <person name="Jiang L."/>
            <person name="Lee J."/>
        </authorList>
    </citation>
    <scope>NUCLEOTIDE SEQUENCE</scope>
    <source>
        <strain evidence="2">AGMB 02131</strain>
    </source>
</reference>
<dbReference type="PROSITE" id="PS50880">
    <property type="entry name" value="TOPRIM"/>
    <property type="match status" value="1"/>
</dbReference>
<dbReference type="EMBL" id="JACXSI010000031">
    <property type="protein sequence ID" value="MBD3109270.1"/>
    <property type="molecule type" value="Genomic_DNA"/>
</dbReference>
<proteinExistence type="predicted"/>
<organism evidence="2 3">
    <name type="scientific">Peribacillus faecalis</name>
    <dbReference type="NCBI Taxonomy" id="2772559"/>
    <lineage>
        <taxon>Bacteria</taxon>
        <taxon>Bacillati</taxon>
        <taxon>Bacillota</taxon>
        <taxon>Bacilli</taxon>
        <taxon>Bacillales</taxon>
        <taxon>Bacillaceae</taxon>
        <taxon>Peribacillus</taxon>
    </lineage>
</organism>
<dbReference type="InterPro" id="IPR036078">
    <property type="entry name" value="Spo11/TopoVI_A_sf"/>
</dbReference>
<dbReference type="InterPro" id="IPR024465">
    <property type="entry name" value="DUF2399"/>
</dbReference>
<dbReference type="SUPFAM" id="SSF56726">
    <property type="entry name" value="DNA topoisomerase IV, alpha subunit"/>
    <property type="match status" value="1"/>
</dbReference>
<sequence length="426" mass="50190">MINQIVLDFLQAYILKKDEQLDISEIEGKETIDVPIVKRTERTFRVLGMLTLSIESYSLADSPDEELKTYHFTPRKKLALDDQRIQVKRWMEQGWIMKEVRFRKDGKTVESICYRMGYRLFQYEENKRLKKLKAQEQVWKELEEKIEHISFDLEMLNTSRREAILTLKEMALQMAKNQGGIIEQWTMDKRLRFLHFTVALLQISVQNRDFDWKEIGALYYKRIGGSKEFDRNKEEFIEQIEDYIGFPLNVIGLTSLGRITPLFFAGQLKGRFAAFQYGPVHALTDLAIAEEQYETNAKTLWLVENRAILTRIAAETGFLEENQTLIICNDGHLRSSHKEAISQIISNSSLLQVILWTDYDRDGLQIARELYQIIGELPCKWISPDGNVITDWEVYETEMHLYLEHKQKEQEQLLGGAEQWKRWVHH</sequence>
<dbReference type="AlphaFoldDB" id="A0A927D0E4"/>
<feature type="domain" description="Toprim" evidence="1">
    <location>
        <begin position="298"/>
        <end position="397"/>
    </location>
</feature>
<dbReference type="Gene3D" id="3.40.1360.10">
    <property type="match status" value="1"/>
</dbReference>
<protein>
    <submittedName>
        <fullName evidence="2">DUF2399 domain-containing protein</fullName>
    </submittedName>
</protein>
<evidence type="ECO:0000259" key="1">
    <source>
        <dbReference type="PROSITE" id="PS50880"/>
    </source>
</evidence>
<name>A0A927D0E4_9BACI</name>
<dbReference type="CDD" id="cd00188">
    <property type="entry name" value="TOPRIM"/>
    <property type="match status" value="1"/>
</dbReference>
<accession>A0A927D0E4</accession>